<keyword evidence="4" id="KW-1185">Reference proteome</keyword>
<name>S9VUH5_SCHCR</name>
<proteinExistence type="predicted"/>
<gene>
    <name evidence="3" type="ORF">SPOG_03231</name>
</gene>
<dbReference type="OrthoDB" id="5389253at2759"/>
<organism evidence="3 4">
    <name type="scientific">Schizosaccharomyces cryophilus (strain OY26 / ATCC MYA-4695 / CBS 11777 / NBRC 106824 / NRRL Y48691)</name>
    <name type="common">Fission yeast</name>
    <dbReference type="NCBI Taxonomy" id="653667"/>
    <lineage>
        <taxon>Eukaryota</taxon>
        <taxon>Fungi</taxon>
        <taxon>Dikarya</taxon>
        <taxon>Ascomycota</taxon>
        <taxon>Taphrinomycotina</taxon>
        <taxon>Schizosaccharomycetes</taxon>
        <taxon>Schizosaccharomycetales</taxon>
        <taxon>Schizosaccharomycetaceae</taxon>
        <taxon>Schizosaccharomyces</taxon>
    </lineage>
</organism>
<evidence type="ECO:0000313" key="3">
    <source>
        <dbReference type="EMBL" id="EPY49755.1"/>
    </source>
</evidence>
<dbReference type="EMBL" id="KE546994">
    <property type="protein sequence ID" value="EPY49755.1"/>
    <property type="molecule type" value="Genomic_DNA"/>
</dbReference>
<keyword evidence="2" id="KW-1133">Transmembrane helix</keyword>
<feature type="region of interest" description="Disordered" evidence="1">
    <location>
        <begin position="29"/>
        <end position="55"/>
    </location>
</feature>
<protein>
    <submittedName>
        <fullName evidence="3">Uncharacterized protein</fullName>
    </submittedName>
</protein>
<accession>S9VUH5</accession>
<dbReference type="AlphaFoldDB" id="S9VUH5"/>
<dbReference type="GeneID" id="25037548"/>
<keyword evidence="2" id="KW-0812">Transmembrane</keyword>
<feature type="compositionally biased region" description="Acidic residues" evidence="1">
    <location>
        <begin position="30"/>
        <end position="44"/>
    </location>
</feature>
<keyword evidence="2" id="KW-0472">Membrane</keyword>
<sequence>MYSKNPSYDLAAYPGDPRRRLRKNVRFETPAEDDEYRDFEDSDSDDPKFENRDPRKRVDPIQHMLLVRHLNRVSRSSKNIFLLTLMCFIFFFFLLIGFMSFRSHEGHPFS</sequence>
<feature type="transmembrane region" description="Helical" evidence="2">
    <location>
        <begin position="80"/>
        <end position="101"/>
    </location>
</feature>
<dbReference type="HOGENOM" id="CLU_173502_0_0_1"/>
<dbReference type="OMA" id="PIQHMLL"/>
<dbReference type="RefSeq" id="XP_013025098.1">
    <property type="nucleotide sequence ID" value="XM_013169644.1"/>
</dbReference>
<dbReference type="Proteomes" id="UP000015464">
    <property type="component" value="Unassembled WGS sequence"/>
</dbReference>
<feature type="compositionally biased region" description="Basic and acidic residues" evidence="1">
    <location>
        <begin position="45"/>
        <end position="55"/>
    </location>
</feature>
<evidence type="ECO:0000256" key="1">
    <source>
        <dbReference type="SAM" id="MobiDB-lite"/>
    </source>
</evidence>
<evidence type="ECO:0000313" key="4">
    <source>
        <dbReference type="Proteomes" id="UP000015464"/>
    </source>
</evidence>
<reference evidence="3 4" key="1">
    <citation type="journal article" date="2011" name="Science">
        <title>Comparative functional genomics of the fission yeasts.</title>
        <authorList>
            <person name="Rhind N."/>
            <person name="Chen Z."/>
            <person name="Yassour M."/>
            <person name="Thompson D.A."/>
            <person name="Haas B.J."/>
            <person name="Habib N."/>
            <person name="Wapinski I."/>
            <person name="Roy S."/>
            <person name="Lin M.F."/>
            <person name="Heiman D.I."/>
            <person name="Young S.K."/>
            <person name="Furuya K."/>
            <person name="Guo Y."/>
            <person name="Pidoux A."/>
            <person name="Chen H.M."/>
            <person name="Robbertse B."/>
            <person name="Goldberg J.M."/>
            <person name="Aoki K."/>
            <person name="Bayne E.H."/>
            <person name="Berlin A.M."/>
            <person name="Desjardins C.A."/>
            <person name="Dobbs E."/>
            <person name="Dukaj L."/>
            <person name="Fan L."/>
            <person name="FitzGerald M.G."/>
            <person name="French C."/>
            <person name="Gujja S."/>
            <person name="Hansen K."/>
            <person name="Keifenheim D."/>
            <person name="Levin J.Z."/>
            <person name="Mosher R.A."/>
            <person name="Mueller C.A."/>
            <person name="Pfiffner J."/>
            <person name="Priest M."/>
            <person name="Russ C."/>
            <person name="Smialowska A."/>
            <person name="Swoboda P."/>
            <person name="Sykes S.M."/>
            <person name="Vaughn M."/>
            <person name="Vengrova S."/>
            <person name="Yoder R."/>
            <person name="Zeng Q."/>
            <person name="Allshire R."/>
            <person name="Baulcombe D."/>
            <person name="Birren B.W."/>
            <person name="Brown W."/>
            <person name="Ekwall K."/>
            <person name="Kellis M."/>
            <person name="Leatherwood J."/>
            <person name="Levin H."/>
            <person name="Margalit H."/>
            <person name="Martienssen R."/>
            <person name="Nieduszynski C.A."/>
            <person name="Spatafora J.W."/>
            <person name="Friedman N."/>
            <person name="Dalgaard J.Z."/>
            <person name="Baumann P."/>
            <person name="Niki H."/>
            <person name="Regev A."/>
            <person name="Nusbaum C."/>
        </authorList>
    </citation>
    <scope>NUCLEOTIDE SEQUENCE [LARGE SCALE GENOMIC DNA]</scope>
    <source>
        <strain evidence="4">OY26 / ATCC MYA-4695 / CBS 11777 / NBRC 106824 / NRRL Y48691</strain>
    </source>
</reference>
<evidence type="ECO:0000256" key="2">
    <source>
        <dbReference type="SAM" id="Phobius"/>
    </source>
</evidence>